<proteinExistence type="predicted"/>
<dbReference type="Proteomes" id="UP001550850">
    <property type="component" value="Unassembled WGS sequence"/>
</dbReference>
<evidence type="ECO:0000313" key="2">
    <source>
        <dbReference type="EMBL" id="MEU3553886.1"/>
    </source>
</evidence>
<dbReference type="InterPro" id="IPR011335">
    <property type="entry name" value="Restrct_endonuc-II-like"/>
</dbReference>
<dbReference type="PANTHER" id="PTHR35400">
    <property type="entry name" value="SLR1083 PROTEIN"/>
    <property type="match status" value="1"/>
</dbReference>
<dbReference type="EMBL" id="JBEZUR010000006">
    <property type="protein sequence ID" value="MEU3553886.1"/>
    <property type="molecule type" value="Genomic_DNA"/>
</dbReference>
<accession>A0ABV2YDW0</accession>
<feature type="domain" description="Putative restriction endonuclease" evidence="1">
    <location>
        <begin position="30"/>
        <end position="186"/>
    </location>
</feature>
<dbReference type="InterPro" id="IPR008538">
    <property type="entry name" value="Uma2"/>
</dbReference>
<reference evidence="2 3" key="1">
    <citation type="submission" date="2024-06" db="EMBL/GenBank/DDBJ databases">
        <title>The Natural Products Discovery Center: Release of the First 8490 Sequenced Strains for Exploring Actinobacteria Biosynthetic Diversity.</title>
        <authorList>
            <person name="Kalkreuter E."/>
            <person name="Kautsar S.A."/>
            <person name="Yang D."/>
            <person name="Bader C.D."/>
            <person name="Teijaro C.N."/>
            <person name="Fluegel L."/>
            <person name="Davis C.M."/>
            <person name="Simpson J.R."/>
            <person name="Lauterbach L."/>
            <person name="Steele A.D."/>
            <person name="Gui C."/>
            <person name="Meng S."/>
            <person name="Li G."/>
            <person name="Viehrig K."/>
            <person name="Ye F."/>
            <person name="Su P."/>
            <person name="Kiefer A.F."/>
            <person name="Nichols A."/>
            <person name="Cepeda A.J."/>
            <person name="Yan W."/>
            <person name="Fan B."/>
            <person name="Jiang Y."/>
            <person name="Adhikari A."/>
            <person name="Zheng C.-J."/>
            <person name="Schuster L."/>
            <person name="Cowan T.M."/>
            <person name="Smanski M.J."/>
            <person name="Chevrette M.G."/>
            <person name="De Carvalho L.P.S."/>
            <person name="Shen B."/>
        </authorList>
    </citation>
    <scope>NUCLEOTIDE SEQUENCE [LARGE SCALE GENOMIC DNA]</scope>
    <source>
        <strain evidence="2 3">NPDC038104</strain>
    </source>
</reference>
<dbReference type="CDD" id="cd06260">
    <property type="entry name" value="DUF820-like"/>
    <property type="match status" value="1"/>
</dbReference>
<dbReference type="Gene3D" id="3.90.1570.10">
    <property type="entry name" value="tt1808, chain A"/>
    <property type="match status" value="1"/>
</dbReference>
<sequence>MSAQPVEYFAPVDPWAMLAHLDRDPALECWRAELVEGQISLTPPPVPEHERIVTAVTKQLARNDPDDVLTYWSGGTGLRIGPGTGLKPDIVVTDEDAFCDSRAEYSPVEGEPIHMVIEVTSPSTRERDHRDKMRAYADARIPYYLIIDRQERICRLYRLAPDADSYGPPHGKADFGEALPLPEPLGFLLDTSRFA</sequence>
<organism evidence="2 3">
    <name type="scientific">Streptomyces fragilis</name>
    <dbReference type="NCBI Taxonomy" id="67301"/>
    <lineage>
        <taxon>Bacteria</taxon>
        <taxon>Bacillati</taxon>
        <taxon>Actinomycetota</taxon>
        <taxon>Actinomycetes</taxon>
        <taxon>Kitasatosporales</taxon>
        <taxon>Streptomycetaceae</taxon>
        <taxon>Streptomyces</taxon>
    </lineage>
</organism>
<keyword evidence="2" id="KW-0378">Hydrolase</keyword>
<keyword evidence="2" id="KW-0540">Nuclease</keyword>
<dbReference type="PANTHER" id="PTHR35400:SF3">
    <property type="entry name" value="SLL1072 PROTEIN"/>
    <property type="match status" value="1"/>
</dbReference>
<keyword evidence="2" id="KW-0255">Endonuclease</keyword>
<dbReference type="RefSeq" id="WP_159105674.1">
    <property type="nucleotide sequence ID" value="NZ_BEVZ01000005.1"/>
</dbReference>
<dbReference type="SUPFAM" id="SSF52980">
    <property type="entry name" value="Restriction endonuclease-like"/>
    <property type="match status" value="1"/>
</dbReference>
<gene>
    <name evidence="2" type="ORF">AB0E65_06625</name>
</gene>
<name>A0ABV2YDW0_9ACTN</name>
<dbReference type="InterPro" id="IPR012296">
    <property type="entry name" value="Nuclease_put_TT1808"/>
</dbReference>
<evidence type="ECO:0000313" key="3">
    <source>
        <dbReference type="Proteomes" id="UP001550850"/>
    </source>
</evidence>
<dbReference type="Pfam" id="PF05685">
    <property type="entry name" value="Uma2"/>
    <property type="match status" value="1"/>
</dbReference>
<comment type="caution">
    <text evidence="2">The sequence shown here is derived from an EMBL/GenBank/DDBJ whole genome shotgun (WGS) entry which is preliminary data.</text>
</comment>
<evidence type="ECO:0000259" key="1">
    <source>
        <dbReference type="Pfam" id="PF05685"/>
    </source>
</evidence>
<dbReference type="GO" id="GO:0004519">
    <property type="term" value="F:endonuclease activity"/>
    <property type="evidence" value="ECO:0007669"/>
    <property type="project" value="UniProtKB-KW"/>
</dbReference>
<keyword evidence="3" id="KW-1185">Reference proteome</keyword>
<protein>
    <submittedName>
        <fullName evidence="2">Uma2 family endonuclease</fullName>
    </submittedName>
</protein>